<dbReference type="InterPro" id="IPR043429">
    <property type="entry name" value="ArtM/GltK/GlnP/TcyL/YhdX-like"/>
</dbReference>
<dbReference type="GO" id="GO:0022857">
    <property type="term" value="F:transmembrane transporter activity"/>
    <property type="evidence" value="ECO:0007669"/>
    <property type="project" value="InterPro"/>
</dbReference>
<dbReference type="EMBL" id="CP123384">
    <property type="protein sequence ID" value="XCC94403.1"/>
    <property type="molecule type" value="Genomic_DNA"/>
</dbReference>
<feature type="transmembrane region" description="Helical" evidence="9">
    <location>
        <begin position="128"/>
        <end position="151"/>
    </location>
</feature>
<gene>
    <name evidence="11" type="ORF">PVT71_04090</name>
</gene>
<dbReference type="AlphaFoldDB" id="A0AAU8AIS4"/>
<feature type="transmembrane region" description="Helical" evidence="9">
    <location>
        <begin position="23"/>
        <end position="44"/>
    </location>
</feature>
<evidence type="ECO:0000256" key="9">
    <source>
        <dbReference type="RuleBase" id="RU363032"/>
    </source>
</evidence>
<dbReference type="RefSeq" id="WP_353473223.1">
    <property type="nucleotide sequence ID" value="NZ_CP123384.1"/>
</dbReference>
<evidence type="ECO:0000256" key="8">
    <source>
        <dbReference type="ARBA" id="ARBA00023136"/>
    </source>
</evidence>
<feature type="transmembrane region" description="Helical" evidence="9">
    <location>
        <begin position="445"/>
        <end position="466"/>
    </location>
</feature>
<dbReference type="InterPro" id="IPR035906">
    <property type="entry name" value="MetI-like_sf"/>
</dbReference>
<evidence type="ECO:0000256" key="5">
    <source>
        <dbReference type="ARBA" id="ARBA00022692"/>
    </source>
</evidence>
<dbReference type="GO" id="GO:0006865">
    <property type="term" value="P:amino acid transport"/>
    <property type="evidence" value="ECO:0007669"/>
    <property type="project" value="UniProtKB-KW"/>
</dbReference>
<keyword evidence="7 9" id="KW-1133">Transmembrane helix</keyword>
<dbReference type="InterPro" id="IPR000515">
    <property type="entry name" value="MetI-like"/>
</dbReference>
<organism evidence="11">
    <name type="scientific">Alloyangia sp. H15</name>
    <dbReference type="NCBI Taxonomy" id="3029062"/>
    <lineage>
        <taxon>Bacteria</taxon>
        <taxon>Pseudomonadati</taxon>
        <taxon>Pseudomonadota</taxon>
        <taxon>Alphaproteobacteria</taxon>
        <taxon>Rhodobacterales</taxon>
        <taxon>Roseobacteraceae</taxon>
        <taxon>Alloyangia</taxon>
    </lineage>
</organism>
<keyword evidence="6" id="KW-0029">Amino-acid transport</keyword>
<feature type="transmembrane region" description="Helical" evidence="9">
    <location>
        <begin position="305"/>
        <end position="323"/>
    </location>
</feature>
<dbReference type="PROSITE" id="PS50928">
    <property type="entry name" value="ABC_TM1"/>
    <property type="match status" value="1"/>
</dbReference>
<protein>
    <submittedName>
        <fullName evidence="11">ABC transporter permease subunit</fullName>
    </submittedName>
</protein>
<proteinExistence type="inferred from homology"/>
<evidence type="ECO:0000259" key="10">
    <source>
        <dbReference type="PROSITE" id="PS50928"/>
    </source>
</evidence>
<keyword evidence="5 9" id="KW-0812">Transmembrane</keyword>
<dbReference type="PANTHER" id="PTHR30614:SF37">
    <property type="entry name" value="AMINO-ACID ABC TRANSPORTER PERMEASE PROTEIN YHDX-RELATED"/>
    <property type="match status" value="1"/>
</dbReference>
<accession>A0AAU8AIS4</accession>
<comment type="subcellular location">
    <subcellularLocation>
        <location evidence="1">Cell inner membrane</location>
        <topology evidence="1">Multi-pass membrane protein</topology>
    </subcellularLocation>
    <subcellularLocation>
        <location evidence="9">Cell membrane</location>
        <topology evidence="9">Multi-pass membrane protein</topology>
    </subcellularLocation>
</comment>
<evidence type="ECO:0000256" key="4">
    <source>
        <dbReference type="ARBA" id="ARBA00022475"/>
    </source>
</evidence>
<evidence type="ECO:0000256" key="7">
    <source>
        <dbReference type="ARBA" id="ARBA00022989"/>
    </source>
</evidence>
<keyword evidence="8 9" id="KW-0472">Membrane</keyword>
<dbReference type="Gene3D" id="1.10.3720.10">
    <property type="entry name" value="MetI-like"/>
    <property type="match status" value="2"/>
</dbReference>
<dbReference type="Pfam" id="PF00528">
    <property type="entry name" value="BPD_transp_1"/>
    <property type="match status" value="1"/>
</dbReference>
<evidence type="ECO:0000256" key="2">
    <source>
        <dbReference type="ARBA" id="ARBA00010072"/>
    </source>
</evidence>
<dbReference type="PANTHER" id="PTHR30614">
    <property type="entry name" value="MEMBRANE COMPONENT OF AMINO ACID ABC TRANSPORTER"/>
    <property type="match status" value="1"/>
</dbReference>
<dbReference type="CDD" id="cd06261">
    <property type="entry name" value="TM_PBP2"/>
    <property type="match status" value="2"/>
</dbReference>
<dbReference type="GO" id="GO:0043190">
    <property type="term" value="C:ATP-binding cassette (ABC) transporter complex"/>
    <property type="evidence" value="ECO:0007669"/>
    <property type="project" value="InterPro"/>
</dbReference>
<sequence>MATISDPPEQGFRLSQLIFDTRYRSMTIQVVAMVLIGLLLSWLISNTIHNLEALGKDFDFGFLSQPAGYDINQQLIEYNNQMTHGRAALVGILNTLLVAVLGCALATVLGVIAGVLRLSNNWIVSRLAAVYVEGFRNVPLLLWIVLIFALMTESMPAPRDFKGGDGPSMLLGESVAITNRGVYIPNVVFSRSLGGNEVAAAEAPAPAAAATPGTNMAGTYGASRIATGGAGIQAGQNGTTAGAGGSGTSAAGEGGEVIPSSSGWDWLLILAVLVAGSVGAKLLGKRAAHIQEATGKRPMTLPLQIAAILVPLIVVLVALGASLDKPELGGFNFDGGVHLRNSLIALWLALSLYTGAFIAEIVRGGILAISKGQTEAAYALGLRPGTTMNLVILPQALRVIIPPLISQFLNLTKNSSLAIAVGYMDVRSTLGGITINQTGRELEGMLLLGLFYLVLSLLISGVMNVYNSSVKLKER</sequence>
<reference evidence="11" key="1">
    <citation type="submission" date="2023-02" db="EMBL/GenBank/DDBJ databases">
        <title>Description and genomic characterization of Salipiger bruguierae sp. nov., isolated from the sediment of mangrove plant Bruguiera sexangula.</title>
        <authorList>
            <person name="Long M."/>
        </authorList>
    </citation>
    <scope>NUCLEOTIDE SEQUENCE</scope>
    <source>
        <strain evidence="11">H15</strain>
    </source>
</reference>
<dbReference type="InterPro" id="IPR010065">
    <property type="entry name" value="AA_ABC_transptr_permease_3TM"/>
</dbReference>
<evidence type="ECO:0000256" key="3">
    <source>
        <dbReference type="ARBA" id="ARBA00022448"/>
    </source>
</evidence>
<evidence type="ECO:0000313" key="11">
    <source>
        <dbReference type="EMBL" id="XCC94403.1"/>
    </source>
</evidence>
<dbReference type="SUPFAM" id="SSF161098">
    <property type="entry name" value="MetI-like"/>
    <property type="match status" value="2"/>
</dbReference>
<feature type="transmembrane region" description="Helical" evidence="9">
    <location>
        <begin position="343"/>
        <end position="362"/>
    </location>
</feature>
<feature type="domain" description="ABC transmembrane type-1" evidence="10">
    <location>
        <begin position="92"/>
        <end position="463"/>
    </location>
</feature>
<evidence type="ECO:0000256" key="6">
    <source>
        <dbReference type="ARBA" id="ARBA00022970"/>
    </source>
</evidence>
<feature type="transmembrane region" description="Helical" evidence="9">
    <location>
        <begin position="87"/>
        <end position="116"/>
    </location>
</feature>
<name>A0AAU8AIS4_9RHOB</name>
<keyword evidence="4" id="KW-1003">Cell membrane</keyword>
<comment type="similarity">
    <text evidence="2">Belongs to the binding-protein-dependent transport system permease family. HisMQ subfamily.</text>
</comment>
<dbReference type="NCBIfam" id="TIGR01726">
    <property type="entry name" value="HEQRo_perm_3TM"/>
    <property type="match status" value="1"/>
</dbReference>
<keyword evidence="3 9" id="KW-0813">Transport</keyword>
<evidence type="ECO:0000256" key="1">
    <source>
        <dbReference type="ARBA" id="ARBA00004429"/>
    </source>
</evidence>